<dbReference type="Proteomes" id="UP000821845">
    <property type="component" value="Chromosome 8"/>
</dbReference>
<accession>A0ACB7RNI1</accession>
<proteinExistence type="predicted"/>
<protein>
    <submittedName>
        <fullName evidence="1">Uncharacterized protein</fullName>
    </submittedName>
</protein>
<evidence type="ECO:0000313" key="1">
    <source>
        <dbReference type="EMBL" id="KAH6924055.1"/>
    </source>
</evidence>
<sequence>MAASKVTEHFHRDCQYHSTLCTRCSAMVLCSDMCEHLKSSCDERGAREAAENVEQSGTVRGEFATRAPKALENMVRETMTLLKHSIMSNSALHGRMTEISRRIAYLRDFMEKGKIPLLEITSTAQQLLSNAGGIDEELETLKGQCADEFDQVQEDIESVKTDARACTGVVYTKMQNALSAFARNVTRCEFVVQEMGSLEETAMRYGEGFYCDRLTNLRWYNMYPGVALQKRGEVVFLHLFLELVKGELDDVLHWPFSHFVKCTFLHHYTGEHHILIGKPTRDSESLQKPTGVVTNAFMFPECVPLEVLKSGGYVHDDELRVIWQLL</sequence>
<keyword evidence="2" id="KW-1185">Reference proteome</keyword>
<evidence type="ECO:0000313" key="2">
    <source>
        <dbReference type="Proteomes" id="UP000821845"/>
    </source>
</evidence>
<comment type="caution">
    <text evidence="1">The sequence shown here is derived from an EMBL/GenBank/DDBJ whole genome shotgun (WGS) entry which is preliminary data.</text>
</comment>
<gene>
    <name evidence="1" type="ORF">HPB50_010848</name>
</gene>
<reference evidence="1" key="1">
    <citation type="submission" date="2020-05" db="EMBL/GenBank/DDBJ databases">
        <title>Large-scale comparative analyses of tick genomes elucidate their genetic diversity and vector capacities.</title>
        <authorList>
            <person name="Jia N."/>
            <person name="Wang J."/>
            <person name="Shi W."/>
            <person name="Du L."/>
            <person name="Sun Y."/>
            <person name="Zhan W."/>
            <person name="Jiang J."/>
            <person name="Wang Q."/>
            <person name="Zhang B."/>
            <person name="Ji P."/>
            <person name="Sakyi L.B."/>
            <person name="Cui X."/>
            <person name="Yuan T."/>
            <person name="Jiang B."/>
            <person name="Yang W."/>
            <person name="Lam T.T.-Y."/>
            <person name="Chang Q."/>
            <person name="Ding S."/>
            <person name="Wang X."/>
            <person name="Zhu J."/>
            <person name="Ruan X."/>
            <person name="Zhao L."/>
            <person name="Wei J."/>
            <person name="Que T."/>
            <person name="Du C."/>
            <person name="Cheng J."/>
            <person name="Dai P."/>
            <person name="Han X."/>
            <person name="Huang E."/>
            <person name="Gao Y."/>
            <person name="Liu J."/>
            <person name="Shao H."/>
            <person name="Ye R."/>
            <person name="Li L."/>
            <person name="Wei W."/>
            <person name="Wang X."/>
            <person name="Wang C."/>
            <person name="Yang T."/>
            <person name="Huo Q."/>
            <person name="Li W."/>
            <person name="Guo W."/>
            <person name="Chen H."/>
            <person name="Zhou L."/>
            <person name="Ni X."/>
            <person name="Tian J."/>
            <person name="Zhou Y."/>
            <person name="Sheng Y."/>
            <person name="Liu T."/>
            <person name="Pan Y."/>
            <person name="Xia L."/>
            <person name="Li J."/>
            <person name="Zhao F."/>
            <person name="Cao W."/>
        </authorList>
    </citation>
    <scope>NUCLEOTIDE SEQUENCE</scope>
    <source>
        <strain evidence="1">Hyas-2018</strain>
    </source>
</reference>
<dbReference type="EMBL" id="CM023488">
    <property type="protein sequence ID" value="KAH6924055.1"/>
    <property type="molecule type" value="Genomic_DNA"/>
</dbReference>
<organism evidence="1 2">
    <name type="scientific">Hyalomma asiaticum</name>
    <name type="common">Tick</name>
    <dbReference type="NCBI Taxonomy" id="266040"/>
    <lineage>
        <taxon>Eukaryota</taxon>
        <taxon>Metazoa</taxon>
        <taxon>Ecdysozoa</taxon>
        <taxon>Arthropoda</taxon>
        <taxon>Chelicerata</taxon>
        <taxon>Arachnida</taxon>
        <taxon>Acari</taxon>
        <taxon>Parasitiformes</taxon>
        <taxon>Ixodida</taxon>
        <taxon>Ixodoidea</taxon>
        <taxon>Ixodidae</taxon>
        <taxon>Hyalomminae</taxon>
        <taxon>Hyalomma</taxon>
    </lineage>
</organism>
<name>A0ACB7RNI1_HYAAI</name>